<organism evidence="3 4">
    <name type="scientific">Neolewinella aurantiaca</name>
    <dbReference type="NCBI Taxonomy" id="2602767"/>
    <lineage>
        <taxon>Bacteria</taxon>
        <taxon>Pseudomonadati</taxon>
        <taxon>Bacteroidota</taxon>
        <taxon>Saprospiria</taxon>
        <taxon>Saprospirales</taxon>
        <taxon>Lewinellaceae</taxon>
        <taxon>Neolewinella</taxon>
    </lineage>
</organism>
<name>A0A5C7FJ81_9BACT</name>
<dbReference type="AlphaFoldDB" id="A0A5C7FJ81"/>
<evidence type="ECO:0000313" key="4">
    <source>
        <dbReference type="Proteomes" id="UP000321907"/>
    </source>
</evidence>
<keyword evidence="1" id="KW-0597">Phosphoprotein</keyword>
<comment type="caution">
    <text evidence="3">The sequence shown here is derived from an EMBL/GenBank/DDBJ whole genome shotgun (WGS) entry which is preliminary data.</text>
</comment>
<feature type="chain" id="PRO_5022949447" description="Two component regulator with propeller domain" evidence="2">
    <location>
        <begin position="24"/>
        <end position="373"/>
    </location>
</feature>
<dbReference type="PANTHER" id="PTHR43547:SF2">
    <property type="entry name" value="HYBRID SIGNAL TRANSDUCTION HISTIDINE KINASE C"/>
    <property type="match status" value="1"/>
</dbReference>
<gene>
    <name evidence="3" type="ORF">FUA23_04450</name>
</gene>
<protein>
    <recommendedName>
        <fullName evidence="5">Two component regulator with propeller domain</fullName>
    </recommendedName>
</protein>
<dbReference type="Gene3D" id="2.130.10.10">
    <property type="entry name" value="YVTN repeat-like/Quinoprotein amine dehydrogenase"/>
    <property type="match status" value="4"/>
</dbReference>
<dbReference type="GO" id="GO:0000155">
    <property type="term" value="F:phosphorelay sensor kinase activity"/>
    <property type="evidence" value="ECO:0007669"/>
    <property type="project" value="TreeGrafter"/>
</dbReference>
<reference evidence="3 4" key="1">
    <citation type="submission" date="2019-08" db="EMBL/GenBank/DDBJ databases">
        <title>Lewinella sp. strain SSH13 Genome sequencing and assembly.</title>
        <authorList>
            <person name="Kim I."/>
        </authorList>
    </citation>
    <scope>NUCLEOTIDE SEQUENCE [LARGE SCALE GENOMIC DNA]</scope>
    <source>
        <strain evidence="3 4">SSH13</strain>
    </source>
</reference>
<evidence type="ECO:0000256" key="1">
    <source>
        <dbReference type="ARBA" id="ARBA00022553"/>
    </source>
</evidence>
<dbReference type="PANTHER" id="PTHR43547">
    <property type="entry name" value="TWO-COMPONENT HISTIDINE KINASE"/>
    <property type="match status" value="1"/>
</dbReference>
<feature type="signal peptide" evidence="2">
    <location>
        <begin position="1"/>
        <end position="23"/>
    </location>
</feature>
<accession>A0A5C7FJ81</accession>
<dbReference type="Pfam" id="PF07494">
    <property type="entry name" value="Reg_prop"/>
    <property type="match status" value="5"/>
</dbReference>
<keyword evidence="2" id="KW-0732">Signal</keyword>
<sequence>MKVRIPCLTLLLCGLLLQPSCSSQNKSPEASAKAEDDTEELFDLGLNAKQPTQVANYVVDIFEDSKGDLWFGTIAKGVARYDGEKLTYLTEFDGLPDNRVASITEDKAGNYWFGTESGLVKYDGDTFETFSNFAGNYGPDVNRVSNVLIEESGDFWIGTWGGIFRYDGSTFSKFELPKPEVDTVWNQDTKDWTSVSMIDSKGNVWFTVDAYGATKYDGEKFTHFTKKEGLLSNSATSVTEDRNGNLWFGTRVSQKDHPDPAKRFGGGGLSRYDGKQFTYFPDYPGLSENDVYSTYADKSGNVWISTLADGLYKYDGEQFTNFKPEQGSSAIPFKGIQSMLEDSRGNLWIGCSGGLFRLEGEKIINVTQGGPWK</sequence>
<dbReference type="RefSeq" id="WP_147929524.1">
    <property type="nucleotide sequence ID" value="NZ_VOXD01000005.1"/>
</dbReference>
<keyword evidence="4" id="KW-1185">Reference proteome</keyword>
<evidence type="ECO:0008006" key="5">
    <source>
        <dbReference type="Google" id="ProtNLM"/>
    </source>
</evidence>
<dbReference type="EMBL" id="VOXD01000005">
    <property type="protein sequence ID" value="TXF90696.1"/>
    <property type="molecule type" value="Genomic_DNA"/>
</dbReference>
<dbReference type="InterPro" id="IPR011110">
    <property type="entry name" value="Reg_prop"/>
</dbReference>
<dbReference type="OrthoDB" id="799853at2"/>
<dbReference type="SUPFAM" id="SSF63829">
    <property type="entry name" value="Calcium-dependent phosphotriesterase"/>
    <property type="match status" value="2"/>
</dbReference>
<evidence type="ECO:0000313" key="3">
    <source>
        <dbReference type="EMBL" id="TXF90696.1"/>
    </source>
</evidence>
<dbReference type="InterPro" id="IPR015943">
    <property type="entry name" value="WD40/YVTN_repeat-like_dom_sf"/>
</dbReference>
<evidence type="ECO:0000256" key="2">
    <source>
        <dbReference type="SAM" id="SignalP"/>
    </source>
</evidence>
<dbReference type="Proteomes" id="UP000321907">
    <property type="component" value="Unassembled WGS sequence"/>
</dbReference>
<proteinExistence type="predicted"/>